<evidence type="ECO:0000256" key="4">
    <source>
        <dbReference type="ARBA" id="ARBA00022692"/>
    </source>
</evidence>
<comment type="similarity">
    <text evidence="2">Belongs to the MscS (TC 1.A.23) family.</text>
</comment>
<gene>
    <name evidence="10" type="ORF">J2Z69_003417</name>
</gene>
<dbReference type="SUPFAM" id="SSF50182">
    <property type="entry name" value="Sm-like ribonucleoproteins"/>
    <property type="match status" value="1"/>
</dbReference>
<evidence type="ECO:0000313" key="10">
    <source>
        <dbReference type="EMBL" id="MBP2002345.1"/>
    </source>
</evidence>
<name>A0ABS4JMJ6_9BACL</name>
<keyword evidence="4 7" id="KW-0812">Transmembrane</keyword>
<dbReference type="Gene3D" id="3.30.70.100">
    <property type="match status" value="1"/>
</dbReference>
<evidence type="ECO:0000256" key="5">
    <source>
        <dbReference type="ARBA" id="ARBA00022989"/>
    </source>
</evidence>
<evidence type="ECO:0000256" key="7">
    <source>
        <dbReference type="SAM" id="Phobius"/>
    </source>
</evidence>
<dbReference type="PANTHER" id="PTHR30460:SF0">
    <property type="entry name" value="MODERATE CONDUCTANCE MECHANOSENSITIVE CHANNEL YBIO"/>
    <property type="match status" value="1"/>
</dbReference>
<keyword evidence="6 7" id="KW-0472">Membrane</keyword>
<protein>
    <submittedName>
        <fullName evidence="10">Small conductance mechanosensitive channel</fullName>
    </submittedName>
</protein>
<dbReference type="InterPro" id="IPR023408">
    <property type="entry name" value="MscS_beta-dom_sf"/>
</dbReference>
<keyword evidence="5 7" id="KW-1133">Transmembrane helix</keyword>
<dbReference type="InterPro" id="IPR011014">
    <property type="entry name" value="MscS_channel_TM-2"/>
</dbReference>
<evidence type="ECO:0000259" key="8">
    <source>
        <dbReference type="Pfam" id="PF00924"/>
    </source>
</evidence>
<dbReference type="Pfam" id="PF21088">
    <property type="entry name" value="MS_channel_1st"/>
    <property type="match status" value="1"/>
</dbReference>
<evidence type="ECO:0000256" key="2">
    <source>
        <dbReference type="ARBA" id="ARBA00008017"/>
    </source>
</evidence>
<dbReference type="Gene3D" id="2.30.30.60">
    <property type="match status" value="1"/>
</dbReference>
<keyword evidence="11" id="KW-1185">Reference proteome</keyword>
<dbReference type="InterPro" id="IPR010920">
    <property type="entry name" value="LSM_dom_sf"/>
</dbReference>
<proteinExistence type="inferred from homology"/>
<organism evidence="10 11">
    <name type="scientific">Paenibacillus shirakamiensis</name>
    <dbReference type="NCBI Taxonomy" id="1265935"/>
    <lineage>
        <taxon>Bacteria</taxon>
        <taxon>Bacillati</taxon>
        <taxon>Bacillota</taxon>
        <taxon>Bacilli</taxon>
        <taxon>Bacillales</taxon>
        <taxon>Paenibacillaceae</taxon>
        <taxon>Paenibacillus</taxon>
    </lineage>
</organism>
<feature type="transmembrane region" description="Helical" evidence="7">
    <location>
        <begin position="109"/>
        <end position="131"/>
    </location>
</feature>
<dbReference type="InterPro" id="IPR045276">
    <property type="entry name" value="YbiO_bact"/>
</dbReference>
<accession>A0ABS4JMJ6</accession>
<dbReference type="RefSeq" id="WP_209865209.1">
    <property type="nucleotide sequence ID" value="NZ_JAGGLD010000007.1"/>
</dbReference>
<dbReference type="InterPro" id="IPR049142">
    <property type="entry name" value="MS_channel_1st"/>
</dbReference>
<dbReference type="Gene3D" id="1.10.287.1260">
    <property type="match status" value="1"/>
</dbReference>
<dbReference type="Pfam" id="PF00924">
    <property type="entry name" value="MS_channel_2nd"/>
    <property type="match status" value="1"/>
</dbReference>
<evidence type="ECO:0000259" key="9">
    <source>
        <dbReference type="Pfam" id="PF21088"/>
    </source>
</evidence>
<evidence type="ECO:0000256" key="6">
    <source>
        <dbReference type="ARBA" id="ARBA00023136"/>
    </source>
</evidence>
<dbReference type="EMBL" id="JAGGLD010000007">
    <property type="protein sequence ID" value="MBP2002345.1"/>
    <property type="molecule type" value="Genomic_DNA"/>
</dbReference>
<feature type="transmembrane region" description="Helical" evidence="7">
    <location>
        <begin position="34"/>
        <end position="56"/>
    </location>
</feature>
<feature type="domain" description="Mechanosensitive ion channel transmembrane helices 2/3" evidence="9">
    <location>
        <begin position="89"/>
        <end position="128"/>
    </location>
</feature>
<comment type="caution">
    <text evidence="10">The sequence shown here is derived from an EMBL/GenBank/DDBJ whole genome shotgun (WGS) entry which is preliminary data.</text>
</comment>
<evidence type="ECO:0000256" key="3">
    <source>
        <dbReference type="ARBA" id="ARBA00022475"/>
    </source>
</evidence>
<dbReference type="Proteomes" id="UP001519288">
    <property type="component" value="Unassembled WGS sequence"/>
</dbReference>
<feature type="domain" description="Mechanosensitive ion channel MscS" evidence="8">
    <location>
        <begin position="130"/>
        <end position="193"/>
    </location>
</feature>
<evidence type="ECO:0000256" key="1">
    <source>
        <dbReference type="ARBA" id="ARBA00004651"/>
    </source>
</evidence>
<comment type="subcellular location">
    <subcellularLocation>
        <location evidence="1">Cell membrane</location>
        <topology evidence="1">Multi-pass membrane protein</topology>
    </subcellularLocation>
</comment>
<dbReference type="SUPFAM" id="SSF82861">
    <property type="entry name" value="Mechanosensitive channel protein MscS (YggB), transmembrane region"/>
    <property type="match status" value="1"/>
</dbReference>
<reference evidence="10 11" key="1">
    <citation type="submission" date="2021-03" db="EMBL/GenBank/DDBJ databases">
        <title>Genomic Encyclopedia of Type Strains, Phase IV (KMG-IV): sequencing the most valuable type-strain genomes for metagenomic binning, comparative biology and taxonomic classification.</title>
        <authorList>
            <person name="Goeker M."/>
        </authorList>
    </citation>
    <scope>NUCLEOTIDE SEQUENCE [LARGE SCALE GENOMIC DNA]</scope>
    <source>
        <strain evidence="10 11">DSM 26806</strain>
    </source>
</reference>
<keyword evidence="3" id="KW-1003">Cell membrane</keyword>
<sequence>MFYLEASGNLTDAAKTWKDKIWSWSTDMSMWEHVLMTALRILIIVVLTRVFIKVIFKIIDTSLRRRETSRINVNARRFITAGELLKNVVSVAGNFVMMMLLLAEIGINLTPLLTGAGVLGLAIGFGAQSLVKDVITGFFIILEDQFAVGDVIQTGNLKGTVEIIGLRTTRLISWKGEVHIIPNGLITTVTNFSLNNALAVVDIPVSNQYRVEDITSLLRTSMNDLNEATDYVTKAPHVLGLQSVTTSEYVIRISGECIPGKRAELERLIQAYAKEAMEKTDSALQEQVQAKA</sequence>
<dbReference type="InterPro" id="IPR006685">
    <property type="entry name" value="MscS_channel_2nd"/>
</dbReference>
<evidence type="ECO:0000313" key="11">
    <source>
        <dbReference type="Proteomes" id="UP001519288"/>
    </source>
</evidence>
<dbReference type="PANTHER" id="PTHR30460">
    <property type="entry name" value="MODERATE CONDUCTANCE MECHANOSENSITIVE CHANNEL YBIO"/>
    <property type="match status" value="1"/>
</dbReference>